<keyword evidence="4 5" id="KW-0472">Membrane</keyword>
<feature type="transmembrane region" description="Helical" evidence="5">
    <location>
        <begin position="54"/>
        <end position="76"/>
    </location>
</feature>
<dbReference type="Proteomes" id="UP000198728">
    <property type="component" value="Unassembled WGS sequence"/>
</dbReference>
<evidence type="ECO:0000256" key="1">
    <source>
        <dbReference type="ARBA" id="ARBA00004127"/>
    </source>
</evidence>
<proteinExistence type="predicted"/>
<evidence type="ECO:0000313" key="7">
    <source>
        <dbReference type="Proteomes" id="UP000198728"/>
    </source>
</evidence>
<reference evidence="6 7" key="1">
    <citation type="submission" date="2016-10" db="EMBL/GenBank/DDBJ databases">
        <authorList>
            <person name="de Groot N.N."/>
        </authorList>
    </citation>
    <scope>NUCLEOTIDE SEQUENCE [LARGE SCALE GENOMIC DNA]</scope>
    <source>
        <strain evidence="6 7">DSM 19548</strain>
    </source>
</reference>
<dbReference type="GO" id="GO:0030026">
    <property type="term" value="P:intracellular manganese ion homeostasis"/>
    <property type="evidence" value="ECO:0007669"/>
    <property type="project" value="InterPro"/>
</dbReference>
<dbReference type="AlphaFoldDB" id="A0A1I1PS30"/>
<comment type="subcellular location">
    <subcellularLocation>
        <location evidence="1">Endomembrane system</location>
        <topology evidence="1">Multi-pass membrane protein</topology>
    </subcellularLocation>
</comment>
<keyword evidence="3 5" id="KW-1133">Transmembrane helix</keyword>
<feature type="transmembrane region" description="Helical" evidence="5">
    <location>
        <begin position="223"/>
        <end position="244"/>
    </location>
</feature>
<dbReference type="PANTHER" id="PTHR31851">
    <property type="entry name" value="FE(2+)/MN(2+) TRANSPORTER PCL1"/>
    <property type="match status" value="1"/>
</dbReference>
<evidence type="ECO:0000256" key="4">
    <source>
        <dbReference type="ARBA" id="ARBA00023136"/>
    </source>
</evidence>
<dbReference type="EMBL" id="FOLG01000015">
    <property type="protein sequence ID" value="SFD10408.1"/>
    <property type="molecule type" value="Genomic_DNA"/>
</dbReference>
<name>A0A1I1PS30_9RHOB</name>
<organism evidence="6 7">
    <name type="scientific">Tropicimonas isoalkanivorans</name>
    <dbReference type="NCBI Taxonomy" id="441112"/>
    <lineage>
        <taxon>Bacteria</taxon>
        <taxon>Pseudomonadati</taxon>
        <taxon>Pseudomonadota</taxon>
        <taxon>Alphaproteobacteria</taxon>
        <taxon>Rhodobacterales</taxon>
        <taxon>Roseobacteraceae</taxon>
        <taxon>Tropicimonas</taxon>
    </lineage>
</organism>
<evidence type="ECO:0000313" key="6">
    <source>
        <dbReference type="EMBL" id="SFD10408.1"/>
    </source>
</evidence>
<dbReference type="GO" id="GO:0005384">
    <property type="term" value="F:manganese ion transmembrane transporter activity"/>
    <property type="evidence" value="ECO:0007669"/>
    <property type="project" value="InterPro"/>
</dbReference>
<dbReference type="InterPro" id="IPR008217">
    <property type="entry name" value="Ccc1_fam"/>
</dbReference>
<evidence type="ECO:0000256" key="3">
    <source>
        <dbReference type="ARBA" id="ARBA00022989"/>
    </source>
</evidence>
<dbReference type="GO" id="GO:0012505">
    <property type="term" value="C:endomembrane system"/>
    <property type="evidence" value="ECO:0007669"/>
    <property type="project" value="UniProtKB-SubCell"/>
</dbReference>
<keyword evidence="2 5" id="KW-0812">Transmembrane</keyword>
<dbReference type="RefSeq" id="WP_093362432.1">
    <property type="nucleotide sequence ID" value="NZ_FOLG01000015.1"/>
</dbReference>
<dbReference type="Pfam" id="PF01988">
    <property type="entry name" value="VIT1"/>
    <property type="match status" value="1"/>
</dbReference>
<evidence type="ECO:0000256" key="2">
    <source>
        <dbReference type="ARBA" id="ARBA00022692"/>
    </source>
</evidence>
<feature type="transmembrane region" description="Helical" evidence="5">
    <location>
        <begin position="25"/>
        <end position="48"/>
    </location>
</feature>
<evidence type="ECO:0000256" key="5">
    <source>
        <dbReference type="SAM" id="Phobius"/>
    </source>
</evidence>
<dbReference type="OrthoDB" id="5506246at2"/>
<protein>
    <submittedName>
        <fullName evidence="6">Predicted Fe2+/Mn2+ transporter, VIT1/CCC1 family</fullName>
    </submittedName>
</protein>
<feature type="transmembrane region" description="Helical" evidence="5">
    <location>
        <begin position="163"/>
        <end position="183"/>
    </location>
</feature>
<sequence length="245" mass="26476">MAIDWVQHRRDDHKIGQLQEFLKQIVYGGNDGIVTTFAIVAGFAGASAEGTAQVGALAVLVFGLANLFADGVSMGLGEFLSTRSQRDVYVSQRRFELDELRNNPDRERAELVQMLCERGMGPEPAGRIASELIRCPELVVDMMMSYEFEIPDMRNGSAAMDGMVTFLSFITLGAIPLIPYFIMTPTPTTFWLSVAATFTALALLGLLRWWSTRQGALRCVGEAVLVGGACALVAYVVGAAVGSIG</sequence>
<feature type="transmembrane region" description="Helical" evidence="5">
    <location>
        <begin position="189"/>
        <end position="211"/>
    </location>
</feature>
<gene>
    <name evidence="6" type="ORF">SAMN04488094_11584</name>
</gene>
<dbReference type="STRING" id="441112.SAMN04488094_11584"/>
<accession>A0A1I1PS30</accession>
<keyword evidence="7" id="KW-1185">Reference proteome</keyword>